<comment type="caution">
    <text evidence="3">The sequence shown here is derived from an EMBL/GenBank/DDBJ whole genome shotgun (WGS) entry which is preliminary data.</text>
</comment>
<keyword evidence="1" id="KW-1133">Transmembrane helix</keyword>
<keyword evidence="1" id="KW-0472">Membrane</keyword>
<protein>
    <recommendedName>
        <fullName evidence="2">DUF7144 domain-containing protein</fullName>
    </recommendedName>
</protein>
<feature type="transmembrane region" description="Helical" evidence="1">
    <location>
        <begin position="96"/>
        <end position="112"/>
    </location>
</feature>
<evidence type="ECO:0000313" key="3">
    <source>
        <dbReference type="EMBL" id="MDG3012965.1"/>
    </source>
</evidence>
<dbReference type="Proteomes" id="UP001152755">
    <property type="component" value="Unassembled WGS sequence"/>
</dbReference>
<dbReference type="AlphaFoldDB" id="A0A9X4RBN5"/>
<keyword evidence="1" id="KW-0812">Transmembrane</keyword>
<evidence type="ECO:0000313" key="4">
    <source>
        <dbReference type="Proteomes" id="UP001152755"/>
    </source>
</evidence>
<dbReference type="Pfam" id="PF23636">
    <property type="entry name" value="DUF7144"/>
    <property type="match status" value="1"/>
</dbReference>
<dbReference type="InterPro" id="IPR055568">
    <property type="entry name" value="DUF7144"/>
</dbReference>
<sequence length="142" mass="15473">MTHQTATESSERGSDTTRQTFAAVGSIAGGVVLLTVGILQFLEGISAVAKDKILVVGPQYTYQFDVTAWGWIHIVLGVLIAVTGISLMAGLAWARITALILVALSIIANFLWLPYNPWWAVLVIALDVFVIWAISTWDPDRF</sequence>
<dbReference type="EMBL" id="JANRHA010000001">
    <property type="protein sequence ID" value="MDG3012965.1"/>
    <property type="molecule type" value="Genomic_DNA"/>
</dbReference>
<feature type="transmembrane region" description="Helical" evidence="1">
    <location>
        <begin position="68"/>
        <end position="89"/>
    </location>
</feature>
<reference evidence="3" key="1">
    <citation type="submission" date="2022-08" db="EMBL/GenBank/DDBJ databases">
        <title>Genome analysis of Corynebacteriales strain.</title>
        <authorList>
            <person name="Lee S.D."/>
        </authorList>
    </citation>
    <scope>NUCLEOTIDE SEQUENCE</scope>
    <source>
        <strain evidence="3">D3-21</strain>
    </source>
</reference>
<dbReference type="RefSeq" id="WP_332518859.1">
    <property type="nucleotide sequence ID" value="NZ_JANRHA010000001.1"/>
</dbReference>
<evidence type="ECO:0000259" key="2">
    <source>
        <dbReference type="Pfam" id="PF23636"/>
    </source>
</evidence>
<proteinExistence type="predicted"/>
<feature type="domain" description="DUF7144" evidence="2">
    <location>
        <begin position="27"/>
        <end position="138"/>
    </location>
</feature>
<accession>A0A9X4RBN5</accession>
<evidence type="ECO:0000256" key="1">
    <source>
        <dbReference type="SAM" id="Phobius"/>
    </source>
</evidence>
<name>A0A9X4RBN5_9ACTN</name>
<gene>
    <name evidence="3" type="ORF">NVS88_00135</name>
</gene>
<feature type="transmembrane region" description="Helical" evidence="1">
    <location>
        <begin position="21"/>
        <end position="42"/>
    </location>
</feature>
<keyword evidence="4" id="KW-1185">Reference proteome</keyword>
<organism evidence="3 4">
    <name type="scientific">Speluncibacter jeojiensis</name>
    <dbReference type="NCBI Taxonomy" id="2710754"/>
    <lineage>
        <taxon>Bacteria</taxon>
        <taxon>Bacillati</taxon>
        <taxon>Actinomycetota</taxon>
        <taxon>Actinomycetes</taxon>
        <taxon>Mycobacteriales</taxon>
        <taxon>Speluncibacteraceae</taxon>
        <taxon>Speluncibacter</taxon>
    </lineage>
</organism>
<feature type="transmembrane region" description="Helical" evidence="1">
    <location>
        <begin position="118"/>
        <end position="137"/>
    </location>
</feature>